<feature type="signal peptide" evidence="1">
    <location>
        <begin position="1"/>
        <end position="32"/>
    </location>
</feature>
<evidence type="ECO:0008006" key="4">
    <source>
        <dbReference type="Google" id="ProtNLM"/>
    </source>
</evidence>
<dbReference type="InterPro" id="IPR011050">
    <property type="entry name" value="Pectin_lyase_fold/virulence"/>
</dbReference>
<comment type="caution">
    <text evidence="2">The sequence shown here is derived from an EMBL/GenBank/DDBJ whole genome shotgun (WGS) entry which is preliminary data.</text>
</comment>
<feature type="chain" id="PRO_5047253775" description="Polymorphic outer membrane protein repeat-containing protein" evidence="1">
    <location>
        <begin position="33"/>
        <end position="552"/>
    </location>
</feature>
<keyword evidence="3" id="KW-1185">Reference proteome</keyword>
<sequence length="552" mass="57114">MTGRSALPLPPLFASLAGVLSCLLFAAGGVQAATHTVTQNGDAGIGSLRWAVEQANAASAGEAQEIRFSLAAPFRQIILASEILITHPDVSIHGLATGALDSPGRIRISSVRGSGVLELGAAVTRFALRDLDLGPTVRTSDRRGGCLDAEVVSPIFSQITIERVAFLGCTVSAGLGPVEGGALYANGNVVIRDALFRDNRAEWLGNSQSVRGFAAHGGAVAMEFGLLIVIGTTFERNTASSNNRDGFRGAGGGAVAYTAANRGGMSFSGTLFVENTVQGTDCQAVPQGVSACSVFGDGGAVFSRASSTVLRRSVFARNQAFGGSAVHQRSYPSEGFGGRLDLDNVVFNEEKVYRAVVSLLGGSARLRQRNVTYGAIVLATLSQVPGFLRPYYMIELADAGADVSHSVLFGHVSNEDGSAVVWPFCDQGGFPKPPPPIQGNSLSVESLDLAMGTHSCAFLGATSVSLADVGIPETGRWDFEPRGLALENGAAGAPSPSDWSRCSPTDALGRARNIDADGDGTASCDVGALEGLAMEPAIFANGFEQAAMALLR</sequence>
<evidence type="ECO:0000256" key="1">
    <source>
        <dbReference type="SAM" id="SignalP"/>
    </source>
</evidence>
<accession>A0ABT0GJ88</accession>
<evidence type="ECO:0000313" key="2">
    <source>
        <dbReference type="EMBL" id="MCK7594604.1"/>
    </source>
</evidence>
<dbReference type="Proteomes" id="UP001431449">
    <property type="component" value="Unassembled WGS sequence"/>
</dbReference>
<dbReference type="InterPro" id="IPR012334">
    <property type="entry name" value="Pectin_lyas_fold"/>
</dbReference>
<dbReference type="SUPFAM" id="SSF51126">
    <property type="entry name" value="Pectin lyase-like"/>
    <property type="match status" value="1"/>
</dbReference>
<dbReference type="PROSITE" id="PS51257">
    <property type="entry name" value="PROKAR_LIPOPROTEIN"/>
    <property type="match status" value="1"/>
</dbReference>
<dbReference type="RefSeq" id="WP_248210132.1">
    <property type="nucleotide sequence ID" value="NZ_JALNMH010000010.1"/>
</dbReference>
<organism evidence="2 3">
    <name type="scientific">Pseudomarimonas salicorniae</name>
    <dbReference type="NCBI Taxonomy" id="2933270"/>
    <lineage>
        <taxon>Bacteria</taxon>
        <taxon>Pseudomonadati</taxon>
        <taxon>Pseudomonadota</taxon>
        <taxon>Gammaproteobacteria</taxon>
        <taxon>Lysobacterales</taxon>
        <taxon>Lysobacteraceae</taxon>
        <taxon>Pseudomarimonas</taxon>
    </lineage>
</organism>
<keyword evidence="1" id="KW-0732">Signal</keyword>
<evidence type="ECO:0000313" key="3">
    <source>
        <dbReference type="Proteomes" id="UP001431449"/>
    </source>
</evidence>
<proteinExistence type="predicted"/>
<dbReference type="Gene3D" id="2.160.20.10">
    <property type="entry name" value="Single-stranded right-handed beta-helix, Pectin lyase-like"/>
    <property type="match status" value="1"/>
</dbReference>
<name>A0ABT0GJ88_9GAMM</name>
<dbReference type="EMBL" id="JALNMH010000010">
    <property type="protein sequence ID" value="MCK7594604.1"/>
    <property type="molecule type" value="Genomic_DNA"/>
</dbReference>
<gene>
    <name evidence="2" type="ORF">M0G41_13100</name>
</gene>
<protein>
    <recommendedName>
        <fullName evidence="4">Polymorphic outer membrane protein repeat-containing protein</fullName>
    </recommendedName>
</protein>
<reference evidence="2" key="1">
    <citation type="submission" date="2022-04" db="EMBL/GenBank/DDBJ databases">
        <title>Lysobacter sp. CAU 1642 isolated from sea sand.</title>
        <authorList>
            <person name="Kim W."/>
        </authorList>
    </citation>
    <scope>NUCLEOTIDE SEQUENCE</scope>
    <source>
        <strain evidence="2">CAU 1642</strain>
    </source>
</reference>